<accession>E9IVS1</accession>
<feature type="non-terminal residue" evidence="7">
    <location>
        <position position="1"/>
    </location>
</feature>
<evidence type="ECO:0000256" key="2">
    <source>
        <dbReference type="ARBA" id="ARBA00022771"/>
    </source>
</evidence>
<dbReference type="GO" id="GO:0003677">
    <property type="term" value="F:DNA binding"/>
    <property type="evidence" value="ECO:0007669"/>
    <property type="project" value="InterPro"/>
</dbReference>
<dbReference type="HOGENOM" id="CLU_1850228_0_0_1"/>
<feature type="domain" description="BED-type" evidence="6">
    <location>
        <begin position="27"/>
        <end position="70"/>
    </location>
</feature>
<protein>
    <recommendedName>
        <fullName evidence="6">BED-type domain-containing protein</fullName>
    </recommendedName>
</protein>
<proteinExistence type="predicted"/>
<dbReference type="GO" id="GO:0008270">
    <property type="term" value="F:zinc ion binding"/>
    <property type="evidence" value="ECO:0007669"/>
    <property type="project" value="UniProtKB-KW"/>
</dbReference>
<dbReference type="InterPro" id="IPR036236">
    <property type="entry name" value="Znf_C2H2_sf"/>
</dbReference>
<evidence type="ECO:0000259" key="6">
    <source>
        <dbReference type="PROSITE" id="PS50808"/>
    </source>
</evidence>
<sequence length="139" mass="16381">FWDPIFPETLSQDLQALIDRIKEDKIDVNRKHWKYFTKNRDITATCNLCNKILKHGGNTTNLMQHLRRKHTFHLQCDNSSQDHETNDDKIDNSKNKQTYKTLSDETKNMRKNEIIYKEDEDGNIGPKREGMPTKVSCTN</sequence>
<dbReference type="InterPro" id="IPR003656">
    <property type="entry name" value="Znf_BED"/>
</dbReference>
<keyword evidence="3" id="KW-0862">Zinc</keyword>
<keyword evidence="2 4" id="KW-0863">Zinc-finger</keyword>
<gene>
    <name evidence="7" type="ORF">SINV_06673</name>
</gene>
<evidence type="ECO:0000313" key="7">
    <source>
        <dbReference type="EMBL" id="EFZ15334.1"/>
    </source>
</evidence>
<name>E9IVS1_SOLIN</name>
<feature type="region of interest" description="Disordered" evidence="5">
    <location>
        <begin position="120"/>
        <end position="139"/>
    </location>
</feature>
<evidence type="ECO:0000256" key="1">
    <source>
        <dbReference type="ARBA" id="ARBA00022723"/>
    </source>
</evidence>
<dbReference type="PROSITE" id="PS50808">
    <property type="entry name" value="ZF_BED"/>
    <property type="match status" value="1"/>
</dbReference>
<reference evidence="7" key="1">
    <citation type="journal article" date="2011" name="Proc. Natl. Acad. Sci. U.S.A.">
        <title>The genome of the fire ant Solenopsis invicta.</title>
        <authorList>
            <person name="Wurm Y."/>
            <person name="Wang J."/>
            <person name="Riba-Grognuz O."/>
            <person name="Corona M."/>
            <person name="Nygaard S."/>
            <person name="Hunt B.G."/>
            <person name="Ingram K.K."/>
            <person name="Falquet L."/>
            <person name="Nipitwattanaphon M."/>
            <person name="Gotzek D."/>
            <person name="Dijkstra M.B."/>
            <person name="Oettler J."/>
            <person name="Comtesse F."/>
            <person name="Shih C.J."/>
            <person name="Wu W.J."/>
            <person name="Yang C.C."/>
            <person name="Thomas J."/>
            <person name="Beaudoing E."/>
            <person name="Pradervand S."/>
            <person name="Flegel V."/>
            <person name="Cook E.D."/>
            <person name="Fabbretti R."/>
            <person name="Stockinger H."/>
            <person name="Long L."/>
            <person name="Farmerie W.G."/>
            <person name="Oakey J."/>
            <person name="Boomsma J.J."/>
            <person name="Pamilo P."/>
            <person name="Yi S.V."/>
            <person name="Heinze J."/>
            <person name="Goodisman M.A."/>
            <person name="Farinelli L."/>
            <person name="Harshman K."/>
            <person name="Hulo N."/>
            <person name="Cerutti L."/>
            <person name="Xenarios I."/>
            <person name="Shoemaker D."/>
            <person name="Keller L."/>
        </authorList>
    </citation>
    <scope>NUCLEOTIDE SEQUENCE [LARGE SCALE GENOMIC DNA]</scope>
</reference>
<evidence type="ECO:0000256" key="4">
    <source>
        <dbReference type="PROSITE-ProRule" id="PRU00027"/>
    </source>
</evidence>
<dbReference type="EMBL" id="GL766384">
    <property type="protein sequence ID" value="EFZ15334.1"/>
    <property type="molecule type" value="Genomic_DNA"/>
</dbReference>
<dbReference type="SMART" id="SM00614">
    <property type="entry name" value="ZnF_BED"/>
    <property type="match status" value="1"/>
</dbReference>
<dbReference type="AlphaFoldDB" id="E9IVS1"/>
<evidence type="ECO:0000256" key="3">
    <source>
        <dbReference type="ARBA" id="ARBA00022833"/>
    </source>
</evidence>
<feature type="non-terminal residue" evidence="7">
    <location>
        <position position="139"/>
    </location>
</feature>
<organism>
    <name type="scientific">Solenopsis invicta</name>
    <name type="common">Red imported fire ant</name>
    <name type="synonym">Solenopsis wagneri</name>
    <dbReference type="NCBI Taxonomy" id="13686"/>
    <lineage>
        <taxon>Eukaryota</taxon>
        <taxon>Metazoa</taxon>
        <taxon>Ecdysozoa</taxon>
        <taxon>Arthropoda</taxon>
        <taxon>Hexapoda</taxon>
        <taxon>Insecta</taxon>
        <taxon>Pterygota</taxon>
        <taxon>Neoptera</taxon>
        <taxon>Endopterygota</taxon>
        <taxon>Hymenoptera</taxon>
        <taxon>Apocrita</taxon>
        <taxon>Aculeata</taxon>
        <taxon>Formicoidea</taxon>
        <taxon>Formicidae</taxon>
        <taxon>Myrmicinae</taxon>
        <taxon>Solenopsis</taxon>
    </lineage>
</organism>
<feature type="compositionally biased region" description="Basic and acidic residues" evidence="5">
    <location>
        <begin position="80"/>
        <end position="94"/>
    </location>
</feature>
<feature type="region of interest" description="Disordered" evidence="5">
    <location>
        <begin position="77"/>
        <end position="106"/>
    </location>
</feature>
<dbReference type="Pfam" id="PF02892">
    <property type="entry name" value="zf-BED"/>
    <property type="match status" value="1"/>
</dbReference>
<dbReference type="SUPFAM" id="SSF57667">
    <property type="entry name" value="beta-beta-alpha zinc fingers"/>
    <property type="match status" value="1"/>
</dbReference>
<keyword evidence="1" id="KW-0479">Metal-binding</keyword>
<evidence type="ECO:0000256" key="5">
    <source>
        <dbReference type="SAM" id="MobiDB-lite"/>
    </source>
</evidence>